<organism evidence="1">
    <name type="scientific">Arundo donax</name>
    <name type="common">Giant reed</name>
    <name type="synonym">Donax arundinaceus</name>
    <dbReference type="NCBI Taxonomy" id="35708"/>
    <lineage>
        <taxon>Eukaryota</taxon>
        <taxon>Viridiplantae</taxon>
        <taxon>Streptophyta</taxon>
        <taxon>Embryophyta</taxon>
        <taxon>Tracheophyta</taxon>
        <taxon>Spermatophyta</taxon>
        <taxon>Magnoliopsida</taxon>
        <taxon>Liliopsida</taxon>
        <taxon>Poales</taxon>
        <taxon>Poaceae</taxon>
        <taxon>PACMAD clade</taxon>
        <taxon>Arundinoideae</taxon>
        <taxon>Arundineae</taxon>
        <taxon>Arundo</taxon>
    </lineage>
</organism>
<evidence type="ECO:0000313" key="1">
    <source>
        <dbReference type="EMBL" id="JAE21314.1"/>
    </source>
</evidence>
<dbReference type="AlphaFoldDB" id="A0A0A9GCZ2"/>
<reference evidence="1" key="1">
    <citation type="submission" date="2014-09" db="EMBL/GenBank/DDBJ databases">
        <authorList>
            <person name="Magalhaes I.L.F."/>
            <person name="Oliveira U."/>
            <person name="Santos F.R."/>
            <person name="Vidigal T.H.D.A."/>
            <person name="Brescovit A.D."/>
            <person name="Santos A.J."/>
        </authorList>
    </citation>
    <scope>NUCLEOTIDE SEQUENCE</scope>
    <source>
        <tissue evidence="1">Shoot tissue taken approximately 20 cm above the soil surface</tissue>
    </source>
</reference>
<sequence>MPDAPSQSAPFLATARMLGKLDVSWMLMPLPGELNSMAWRLIQHLPWLRAAIVQRAVSPELIHELAAQHLLCEQIPAVSFSGPDMLCEAGFRLDASWVAMTTGFVLAECTKFAMYSVGEPDRSADIGRAGCEFDAGVIIW</sequence>
<proteinExistence type="predicted"/>
<name>A0A0A9GCZ2_ARUDO</name>
<dbReference type="EMBL" id="GBRH01176582">
    <property type="protein sequence ID" value="JAE21314.1"/>
    <property type="molecule type" value="Transcribed_RNA"/>
</dbReference>
<accession>A0A0A9GCZ2</accession>
<reference evidence="1" key="2">
    <citation type="journal article" date="2015" name="Data Brief">
        <title>Shoot transcriptome of the giant reed, Arundo donax.</title>
        <authorList>
            <person name="Barrero R.A."/>
            <person name="Guerrero F.D."/>
            <person name="Moolhuijzen P."/>
            <person name="Goolsby J.A."/>
            <person name="Tidwell J."/>
            <person name="Bellgard S.E."/>
            <person name="Bellgard M.I."/>
        </authorList>
    </citation>
    <scope>NUCLEOTIDE SEQUENCE</scope>
    <source>
        <tissue evidence="1">Shoot tissue taken approximately 20 cm above the soil surface</tissue>
    </source>
</reference>
<protein>
    <submittedName>
        <fullName evidence="1">Uncharacterized protein</fullName>
    </submittedName>
</protein>